<sequence>MIPDVRQIYGPLYLEGSTSDATWIMLGTEDDINALSDALCAEHSRVYDYPIRTLELQVPFVSGASLKALQELLVYLPLLTRLWMHNAEQLFVAHPMLAHIVSARASLTEVRFWDAGPTTLAVFGSMRAPLRAVEVRGPPAPCAATHLFQPFAATLVKIDIRSIALSVRARMLRFPRVQVLHVAHADDASLLDLGAYKYTFPYLRELRMTRVPPSAGVEDERGVRERNILQGAREPGWAALDGLAVPPRELWLLGVSCPATTVRLDVDAGLPLFVLREVLPPLRPRHLHLHFANAEDTWKGVRDFAALFAWSLPRSRLVTLTLEVRLLPGDPDRPWAIMPERARVRVGPWRSSSTGQHTT</sequence>
<evidence type="ECO:0000313" key="2">
    <source>
        <dbReference type="Proteomes" id="UP000184267"/>
    </source>
</evidence>
<proteinExistence type="predicted"/>
<name>A0A1M2W2K3_TRAPU</name>
<dbReference type="EMBL" id="MNAD01000343">
    <property type="protein sequence ID" value="OJT14010.1"/>
    <property type="molecule type" value="Genomic_DNA"/>
</dbReference>
<protein>
    <recommendedName>
        <fullName evidence="3">F-box domain-containing protein</fullName>
    </recommendedName>
</protein>
<dbReference type="AlphaFoldDB" id="A0A1M2W2K3"/>
<dbReference type="Proteomes" id="UP000184267">
    <property type="component" value="Unassembled WGS sequence"/>
</dbReference>
<reference evidence="1 2" key="1">
    <citation type="submission" date="2016-10" db="EMBL/GenBank/DDBJ databases">
        <title>Genome sequence of the basidiomycete white-rot fungus Trametes pubescens.</title>
        <authorList>
            <person name="Makela M.R."/>
            <person name="Granchi Z."/>
            <person name="Peng M."/>
            <person name="De Vries R.P."/>
            <person name="Grigoriev I."/>
            <person name="Riley R."/>
            <person name="Hilden K."/>
        </authorList>
    </citation>
    <scope>NUCLEOTIDE SEQUENCE [LARGE SCALE GENOMIC DNA]</scope>
    <source>
        <strain evidence="1 2">FBCC735</strain>
    </source>
</reference>
<organism evidence="1 2">
    <name type="scientific">Trametes pubescens</name>
    <name type="common">White-rot fungus</name>
    <dbReference type="NCBI Taxonomy" id="154538"/>
    <lineage>
        <taxon>Eukaryota</taxon>
        <taxon>Fungi</taxon>
        <taxon>Dikarya</taxon>
        <taxon>Basidiomycota</taxon>
        <taxon>Agaricomycotina</taxon>
        <taxon>Agaricomycetes</taxon>
        <taxon>Polyporales</taxon>
        <taxon>Polyporaceae</taxon>
        <taxon>Trametes</taxon>
    </lineage>
</organism>
<dbReference type="OMA" id="RFWDAGP"/>
<comment type="caution">
    <text evidence="1">The sequence shown here is derived from an EMBL/GenBank/DDBJ whole genome shotgun (WGS) entry which is preliminary data.</text>
</comment>
<evidence type="ECO:0008006" key="3">
    <source>
        <dbReference type="Google" id="ProtNLM"/>
    </source>
</evidence>
<keyword evidence="2" id="KW-1185">Reference proteome</keyword>
<dbReference type="OrthoDB" id="10427829at2759"/>
<gene>
    <name evidence="1" type="ORF">TRAPUB_9444</name>
</gene>
<accession>A0A1M2W2K3</accession>
<evidence type="ECO:0000313" key="1">
    <source>
        <dbReference type="EMBL" id="OJT14010.1"/>
    </source>
</evidence>